<dbReference type="PROSITE" id="PS00687">
    <property type="entry name" value="ALDEHYDE_DEHYDR_GLU"/>
    <property type="match status" value="1"/>
</dbReference>
<evidence type="ECO:0000313" key="5">
    <source>
        <dbReference type="EMBL" id="GAA3544683.1"/>
    </source>
</evidence>
<dbReference type="InterPro" id="IPR015590">
    <property type="entry name" value="Aldehyde_DH_dom"/>
</dbReference>
<keyword evidence="1 3" id="KW-0560">Oxidoreductase</keyword>
<name>A0ABP6W244_9GAMM</name>
<organism evidence="5 6">
    <name type="scientific">Zobellella aerophila</name>
    <dbReference type="NCBI Taxonomy" id="870480"/>
    <lineage>
        <taxon>Bacteria</taxon>
        <taxon>Pseudomonadati</taxon>
        <taxon>Pseudomonadota</taxon>
        <taxon>Gammaproteobacteria</taxon>
        <taxon>Aeromonadales</taxon>
        <taxon>Aeromonadaceae</taxon>
        <taxon>Zobellella</taxon>
    </lineage>
</organism>
<dbReference type="Gene3D" id="3.40.309.10">
    <property type="entry name" value="Aldehyde Dehydrogenase, Chain A, domain 2"/>
    <property type="match status" value="1"/>
</dbReference>
<dbReference type="Gene3D" id="3.40.605.10">
    <property type="entry name" value="Aldehyde Dehydrogenase, Chain A, domain 1"/>
    <property type="match status" value="1"/>
</dbReference>
<feature type="domain" description="Aldehyde dehydrogenase" evidence="4">
    <location>
        <begin position="62"/>
        <end position="525"/>
    </location>
</feature>
<evidence type="ECO:0000313" key="6">
    <source>
        <dbReference type="Proteomes" id="UP001500795"/>
    </source>
</evidence>
<feature type="active site" evidence="2">
    <location>
        <position position="302"/>
    </location>
</feature>
<dbReference type="SUPFAM" id="SSF53720">
    <property type="entry name" value="ALDH-like"/>
    <property type="match status" value="1"/>
</dbReference>
<evidence type="ECO:0000256" key="1">
    <source>
        <dbReference type="ARBA" id="ARBA00023002"/>
    </source>
</evidence>
<gene>
    <name evidence="5" type="ORF">GCM10022394_25870</name>
</gene>
<comment type="similarity">
    <text evidence="3">Belongs to the aldehyde dehydrogenase family.</text>
</comment>
<comment type="caution">
    <text evidence="5">The sequence shown here is derived from an EMBL/GenBank/DDBJ whole genome shotgun (WGS) entry which is preliminary data.</text>
</comment>
<evidence type="ECO:0000256" key="2">
    <source>
        <dbReference type="PROSITE-ProRule" id="PRU10007"/>
    </source>
</evidence>
<evidence type="ECO:0000259" key="4">
    <source>
        <dbReference type="Pfam" id="PF00171"/>
    </source>
</evidence>
<dbReference type="InterPro" id="IPR016161">
    <property type="entry name" value="Ald_DH/histidinol_DH"/>
</dbReference>
<dbReference type="PANTHER" id="PTHR11699">
    <property type="entry name" value="ALDEHYDE DEHYDROGENASE-RELATED"/>
    <property type="match status" value="1"/>
</dbReference>
<protein>
    <submittedName>
        <fullName evidence="5">Aldehyde dehydrogenase family protein</fullName>
    </submittedName>
</protein>
<proteinExistence type="inferred from homology"/>
<dbReference type="InterPro" id="IPR016162">
    <property type="entry name" value="Ald_DH_N"/>
</dbReference>
<reference evidence="6" key="1">
    <citation type="journal article" date="2019" name="Int. J. Syst. Evol. Microbiol.">
        <title>The Global Catalogue of Microorganisms (GCM) 10K type strain sequencing project: providing services to taxonomists for standard genome sequencing and annotation.</title>
        <authorList>
            <consortium name="The Broad Institute Genomics Platform"/>
            <consortium name="The Broad Institute Genome Sequencing Center for Infectious Disease"/>
            <person name="Wu L."/>
            <person name="Ma J."/>
        </authorList>
    </citation>
    <scope>NUCLEOTIDE SEQUENCE [LARGE SCALE GENOMIC DNA]</scope>
    <source>
        <strain evidence="6">JCM 17110</strain>
    </source>
</reference>
<accession>A0ABP6W244</accession>
<dbReference type="EMBL" id="BAABCX010000003">
    <property type="protein sequence ID" value="GAA3544683.1"/>
    <property type="molecule type" value="Genomic_DNA"/>
</dbReference>
<keyword evidence="6" id="KW-1185">Reference proteome</keyword>
<sequence length="530" mass="57418">MNKHNGTHQAFQEATIELRRVAQTGGHDMDSKVKLYLQQFGIGEATQRFLTKPLRMFIGGAWLEAGDDATAEVVEPYTEGVLTHIPMATKADLDCAVRAARAQFDGGAWRLLKPLERERLLHRLAELIELHAAELAEIESIDVGKSVAQARDVDIQGTIDTFRYFAGWASKIHGRTAEPSLPGNYLAYTRKEPVGVVGVIVPWNFPLQTMAWKLGAALACGCTVVVKPAELTSLSALRFAELVQEAGIPDGVVNIVTGRGSVVGEAMATHPGIDKLSFTGSTPVGCTVGKAAMDQMKRLTLELGGKSPVMVLADADLPTAAQAVANGVFFNSGQVCDAGTRVYIHRSIYDEFLRELAAYTRTLKLAPGLDPDCFISPLVSKQQQERVLAYIETGKREGAELYYGGQPVEGPGYFVEPTIFANCRNDMRIVQEEIFGPVLVTAPFDDEEEALALANDSAFGLAAAIYSNDLGRVHGLIPRLRAGSVYVNAHSTIDPSMPFGGYKQSGYGKDLGSEQLDYLLETKAVWITLP</sequence>
<dbReference type="InterPro" id="IPR029510">
    <property type="entry name" value="Ald_DH_CS_GLU"/>
</dbReference>
<dbReference type="InterPro" id="IPR016163">
    <property type="entry name" value="Ald_DH_C"/>
</dbReference>
<dbReference type="Proteomes" id="UP001500795">
    <property type="component" value="Unassembled WGS sequence"/>
</dbReference>
<evidence type="ECO:0000256" key="3">
    <source>
        <dbReference type="RuleBase" id="RU003345"/>
    </source>
</evidence>
<dbReference type="Pfam" id="PF00171">
    <property type="entry name" value="Aldedh"/>
    <property type="match status" value="1"/>
</dbReference>